<evidence type="ECO:0000256" key="12">
    <source>
        <dbReference type="ARBA" id="ARBA00023125"/>
    </source>
</evidence>
<evidence type="ECO:0000256" key="2">
    <source>
        <dbReference type="ARBA" id="ARBA00012417"/>
    </source>
</evidence>
<dbReference type="Gene3D" id="3.30.70.370">
    <property type="match status" value="1"/>
</dbReference>
<dbReference type="CDD" id="cd08637">
    <property type="entry name" value="DNA_pol_A_pol_I_C"/>
    <property type="match status" value="1"/>
</dbReference>
<dbReference type="RefSeq" id="WP_003376702.1">
    <property type="nucleotide sequence ID" value="NZ_ACSJ01000007.1"/>
</dbReference>
<dbReference type="InterPro" id="IPR008918">
    <property type="entry name" value="HhH2"/>
</dbReference>
<dbReference type="GO" id="GO:0003677">
    <property type="term" value="F:DNA binding"/>
    <property type="evidence" value="ECO:0007669"/>
    <property type="project" value="UniProtKB-UniRule"/>
</dbReference>
<comment type="similarity">
    <text evidence="1 16">Belongs to the DNA polymerase type-A family.</text>
</comment>
<dbReference type="Gene3D" id="3.30.420.10">
    <property type="entry name" value="Ribonuclease H-like superfamily/Ribonuclease H"/>
    <property type="match status" value="1"/>
</dbReference>
<dbReference type="FunFam" id="1.10.150.20:FF:000003">
    <property type="entry name" value="DNA polymerase I"/>
    <property type="match status" value="1"/>
</dbReference>
<evidence type="ECO:0000256" key="11">
    <source>
        <dbReference type="ARBA" id="ARBA00022932"/>
    </source>
</evidence>
<evidence type="ECO:0000256" key="10">
    <source>
        <dbReference type="ARBA" id="ARBA00022839"/>
    </source>
</evidence>
<gene>
    <name evidence="16" type="primary">polA</name>
    <name evidence="21" type="ORF">CLG_B1426</name>
</gene>
<dbReference type="GO" id="GO:0008409">
    <property type="term" value="F:5'-3' exonuclease activity"/>
    <property type="evidence" value="ECO:0007669"/>
    <property type="project" value="InterPro"/>
</dbReference>
<feature type="coiled-coil region" evidence="17">
    <location>
        <begin position="464"/>
        <end position="530"/>
    </location>
</feature>
<evidence type="ECO:0000256" key="8">
    <source>
        <dbReference type="ARBA" id="ARBA00022763"/>
    </source>
</evidence>
<dbReference type="GO" id="GO:0006261">
    <property type="term" value="P:DNA-templated DNA replication"/>
    <property type="evidence" value="ECO:0007669"/>
    <property type="project" value="UniProtKB-UniRule"/>
</dbReference>
<dbReference type="CDD" id="cd09898">
    <property type="entry name" value="H3TH_53EXO"/>
    <property type="match status" value="1"/>
</dbReference>
<dbReference type="InterPro" id="IPR036397">
    <property type="entry name" value="RNaseH_sf"/>
</dbReference>
<keyword evidence="10" id="KW-0269">Exonuclease</keyword>
<feature type="domain" description="5'-3' exonuclease" evidence="19">
    <location>
        <begin position="2"/>
        <end position="263"/>
    </location>
</feature>
<dbReference type="Pfam" id="PF02739">
    <property type="entry name" value="5_3_exonuc_N"/>
    <property type="match status" value="1"/>
</dbReference>
<dbReference type="InterPro" id="IPR018320">
    <property type="entry name" value="DNA_polymerase_1"/>
</dbReference>
<dbReference type="InterPro" id="IPR001098">
    <property type="entry name" value="DNA-dir_DNA_pol_A_palm_dom"/>
</dbReference>
<feature type="domain" description="DNA-directed DNA polymerase family A palm" evidence="20">
    <location>
        <begin position="638"/>
        <end position="845"/>
    </location>
</feature>
<dbReference type="GO" id="GO:0003887">
    <property type="term" value="F:DNA-directed DNA polymerase activity"/>
    <property type="evidence" value="ECO:0007669"/>
    <property type="project" value="UniProtKB-UniRule"/>
</dbReference>
<dbReference type="PROSITE" id="PS00447">
    <property type="entry name" value="DNA_POLYMERASE_A"/>
    <property type="match status" value="1"/>
</dbReference>
<dbReference type="SMART" id="SM00475">
    <property type="entry name" value="53EXOc"/>
    <property type="match status" value="1"/>
</dbReference>
<keyword evidence="6 16" id="KW-0235">DNA replication</keyword>
<dbReference type="Proteomes" id="UP000006160">
    <property type="component" value="Unassembled WGS sequence"/>
</dbReference>
<evidence type="ECO:0000256" key="7">
    <source>
        <dbReference type="ARBA" id="ARBA00022722"/>
    </source>
</evidence>
<keyword evidence="8 16" id="KW-0227">DNA damage</keyword>
<dbReference type="Gene3D" id="1.20.1060.10">
    <property type="entry name" value="Taq DNA Polymerase, Chain T, domain 4"/>
    <property type="match status" value="1"/>
</dbReference>
<dbReference type="SMART" id="SM00482">
    <property type="entry name" value="POLAc"/>
    <property type="match status" value="1"/>
</dbReference>
<dbReference type="GO" id="GO:0008408">
    <property type="term" value="F:3'-5' exonuclease activity"/>
    <property type="evidence" value="ECO:0007669"/>
    <property type="project" value="InterPro"/>
</dbReference>
<dbReference type="AlphaFoldDB" id="A0A9P2G839"/>
<keyword evidence="13 16" id="KW-0234">DNA repair</keyword>
<dbReference type="NCBIfam" id="NF004397">
    <property type="entry name" value="PRK05755.1"/>
    <property type="match status" value="1"/>
</dbReference>
<dbReference type="InterPro" id="IPR019760">
    <property type="entry name" value="DNA-dir_DNA_pol_A_CS"/>
</dbReference>
<dbReference type="PRINTS" id="PR00868">
    <property type="entry name" value="DNAPOLI"/>
</dbReference>
<dbReference type="SUPFAM" id="SSF56672">
    <property type="entry name" value="DNA/RNA polymerases"/>
    <property type="match status" value="1"/>
</dbReference>
<name>A0A9P2G839_CLOBO</name>
<evidence type="ECO:0000256" key="15">
    <source>
        <dbReference type="NCBIfam" id="TIGR00593"/>
    </source>
</evidence>
<dbReference type="EC" id="2.7.7.7" evidence="2 15"/>
<dbReference type="GO" id="GO:0006302">
    <property type="term" value="P:double-strand break repair"/>
    <property type="evidence" value="ECO:0007669"/>
    <property type="project" value="TreeGrafter"/>
</dbReference>
<organism evidence="21 22">
    <name type="scientific">Clostridium botulinum D str. 1873</name>
    <dbReference type="NCBI Taxonomy" id="592027"/>
    <lineage>
        <taxon>Bacteria</taxon>
        <taxon>Bacillati</taxon>
        <taxon>Bacillota</taxon>
        <taxon>Clostridia</taxon>
        <taxon>Eubacteriales</taxon>
        <taxon>Clostridiaceae</taxon>
        <taxon>Clostridium</taxon>
    </lineage>
</organism>
<dbReference type="SMART" id="SM00474">
    <property type="entry name" value="35EXOc"/>
    <property type="match status" value="1"/>
</dbReference>
<keyword evidence="9" id="KW-0378">Hydrolase</keyword>
<sequence>MNKERLLILDGHSLMYRAFFALPPLTNKEGIHTNAIYGFIKMLLKMKEEIKPNYIVIAFDKKAPTFRHKEYEDYKAGREKMPSELNEQFPIVKDILNKLAINIFEIDGFEADDLIGTLSEFAEGKGIEVYIVTGDKDALQLATDNVKIVINKKGMSEKEIYDRKRMIEEYEVTPTQFIDVKGLMGDKSDNIPGVPGIGTKTAFKLIKEYGSIENVLDNVENISGKKMKQNLIEYREQAIFSKKLATICKNVPIEIDLEEIKSKENYDIEGVRQLFESLGFKTLIKNIDNSDNEEESVNNEEKREETNIQVEFSNIETIDELYNLLNNIKDTVYFQAEYINESIYSKIEFNTIYIRNEEKVYVVNVNKIKNENFHKLLELLKKLFEDKNIKKISHDIKNVYVVLRKYDIDAKNFIFDTKIASYLLEPSKSDYILREIILEKLSINIDDSDEECKIKETYCIKEIYEKLQKEIKEANMEELFYNVELPLTKVLASMECEGFKVDKDRLTEIGEKFKAEIKMLEKEIHKLAGEDFNIKSPKQLGKILFEKLDLPVIKKTKTGYSTNAEVLEKLKDSHPIISKIIDYRQITKLDSTYVEGLKHVIDEDGKIHSSFNQTVTTTGRLSSTEPNLQNIPIKHEMGREIRKVFVANNEESVIFSADYSQIELRVLAHIANDEKLIDAFKHHKDIHTITASEVFRVPVEEVTPLMRSNAKAVNFGIVYGIGAFSLSKDINVSRKEAKEYIDTYFSRYPNVKKYIDDIINKSEQDGFVTTIMNRKRYIPEIQSRNRIVRSFGERLAMNTPIQGSAADIIKLAMVHVYEELIKRNLKSTLILQVHDELILNVYKDELEEVKQMVVEKMEGVMNLLVPLEADVNIGITWYEAK</sequence>
<evidence type="ECO:0000256" key="5">
    <source>
        <dbReference type="ARBA" id="ARBA00022695"/>
    </source>
</evidence>
<dbReference type="InterPro" id="IPR002421">
    <property type="entry name" value="5-3_exonuclease"/>
</dbReference>
<dbReference type="InterPro" id="IPR012337">
    <property type="entry name" value="RNaseH-like_sf"/>
</dbReference>
<dbReference type="Pfam" id="PF01367">
    <property type="entry name" value="5_3_exonuc"/>
    <property type="match status" value="1"/>
</dbReference>
<feature type="domain" description="3'-5' exonuclease" evidence="18">
    <location>
        <begin position="312"/>
        <end position="472"/>
    </location>
</feature>
<evidence type="ECO:0000256" key="4">
    <source>
        <dbReference type="ARBA" id="ARBA00022679"/>
    </source>
</evidence>
<keyword evidence="4 16" id="KW-0808">Transferase</keyword>
<evidence type="ECO:0000313" key="22">
    <source>
        <dbReference type="Proteomes" id="UP000006160"/>
    </source>
</evidence>
<dbReference type="PANTHER" id="PTHR10133">
    <property type="entry name" value="DNA POLYMERASE I"/>
    <property type="match status" value="1"/>
</dbReference>
<dbReference type="SUPFAM" id="SSF53098">
    <property type="entry name" value="Ribonuclease H-like"/>
    <property type="match status" value="1"/>
</dbReference>
<dbReference type="InterPro" id="IPR029060">
    <property type="entry name" value="PIN-like_dom_sf"/>
</dbReference>
<evidence type="ECO:0000256" key="16">
    <source>
        <dbReference type="RuleBase" id="RU004460"/>
    </source>
</evidence>
<reference evidence="21 22" key="1">
    <citation type="submission" date="2009-10" db="EMBL/GenBank/DDBJ databases">
        <authorList>
            <person name="Shrivastava S."/>
            <person name="Brinkac L.B."/>
            <person name="Brown J.L."/>
            <person name="Bruce D.B."/>
            <person name="Detter C."/>
            <person name="Green L.D."/>
            <person name="Munk C.A."/>
            <person name="Rogers Y.C."/>
            <person name="Tapia R."/>
            <person name="Saunders E.S."/>
            <person name="Sims D.R."/>
            <person name="Smith L.A."/>
            <person name="Smith T.J."/>
            <person name="Sutton G."/>
            <person name="Brettin T."/>
        </authorList>
    </citation>
    <scope>NUCLEOTIDE SEQUENCE [LARGE SCALE GENOMIC DNA]</scope>
    <source>
        <strain evidence="22">D str. 1873</strain>
    </source>
</reference>
<keyword evidence="7" id="KW-0540">Nuclease</keyword>
<dbReference type="CDD" id="cd06140">
    <property type="entry name" value="DNA_polA_I_Bacillus_like_exo"/>
    <property type="match status" value="1"/>
</dbReference>
<evidence type="ECO:0000256" key="6">
    <source>
        <dbReference type="ARBA" id="ARBA00022705"/>
    </source>
</evidence>
<dbReference type="Pfam" id="PF00476">
    <property type="entry name" value="DNA_pol_A"/>
    <property type="match status" value="1"/>
</dbReference>
<dbReference type="InterPro" id="IPR002562">
    <property type="entry name" value="3'-5'_exonuclease_dom"/>
</dbReference>
<evidence type="ECO:0000256" key="13">
    <source>
        <dbReference type="ARBA" id="ARBA00023204"/>
    </source>
</evidence>
<dbReference type="FunFam" id="1.10.150.20:FF:000002">
    <property type="entry name" value="DNA polymerase I"/>
    <property type="match status" value="1"/>
</dbReference>
<comment type="caution">
    <text evidence="21">The sequence shown here is derived from an EMBL/GenBank/DDBJ whole genome shotgun (WGS) entry which is preliminary data.</text>
</comment>
<dbReference type="CDD" id="cd09859">
    <property type="entry name" value="PIN_53EXO"/>
    <property type="match status" value="1"/>
</dbReference>
<evidence type="ECO:0000259" key="18">
    <source>
        <dbReference type="SMART" id="SM00474"/>
    </source>
</evidence>
<dbReference type="FunFam" id="3.40.50.1010:FF:000001">
    <property type="entry name" value="DNA polymerase I"/>
    <property type="match status" value="1"/>
</dbReference>
<dbReference type="InterPro" id="IPR020046">
    <property type="entry name" value="5-3_exonucl_a-hlix_arch_N"/>
</dbReference>
<accession>A0A9P2G839</accession>
<dbReference type="Gene3D" id="1.10.150.20">
    <property type="entry name" value="5' to 3' exonuclease, C-terminal subdomain"/>
    <property type="match status" value="2"/>
</dbReference>
<dbReference type="InterPro" id="IPR043502">
    <property type="entry name" value="DNA/RNA_pol_sf"/>
</dbReference>
<keyword evidence="11 16" id="KW-0239">DNA-directed DNA polymerase</keyword>
<dbReference type="InterPro" id="IPR020045">
    <property type="entry name" value="DNA_polI_H3TH"/>
</dbReference>
<comment type="subunit">
    <text evidence="16">Single-chain monomer with multiple functions.</text>
</comment>
<dbReference type="SUPFAM" id="SSF88723">
    <property type="entry name" value="PIN domain-like"/>
    <property type="match status" value="1"/>
</dbReference>
<evidence type="ECO:0000256" key="3">
    <source>
        <dbReference type="ARBA" id="ARBA00020311"/>
    </source>
</evidence>
<dbReference type="InterPro" id="IPR054690">
    <property type="entry name" value="DNA_polI_exonuclease"/>
</dbReference>
<dbReference type="Gene3D" id="3.40.50.1010">
    <property type="entry name" value="5'-nuclease"/>
    <property type="match status" value="1"/>
</dbReference>
<evidence type="ECO:0000259" key="20">
    <source>
        <dbReference type="SMART" id="SM00482"/>
    </source>
</evidence>
<dbReference type="Pfam" id="PF22619">
    <property type="entry name" value="DNA_polI_exo1"/>
    <property type="match status" value="1"/>
</dbReference>
<evidence type="ECO:0000313" key="21">
    <source>
        <dbReference type="EMBL" id="EES91679.1"/>
    </source>
</evidence>
<dbReference type="NCBIfam" id="TIGR00593">
    <property type="entry name" value="pola"/>
    <property type="match status" value="1"/>
</dbReference>
<evidence type="ECO:0000256" key="9">
    <source>
        <dbReference type="ARBA" id="ARBA00022801"/>
    </source>
</evidence>
<dbReference type="SUPFAM" id="SSF47807">
    <property type="entry name" value="5' to 3' exonuclease, C-terminal subdomain"/>
    <property type="match status" value="1"/>
</dbReference>
<keyword evidence="17" id="KW-0175">Coiled coil</keyword>
<dbReference type="FunFam" id="1.20.1060.10:FF:000001">
    <property type="entry name" value="DNA polymerase I"/>
    <property type="match status" value="1"/>
</dbReference>
<evidence type="ECO:0000256" key="1">
    <source>
        <dbReference type="ARBA" id="ARBA00007705"/>
    </source>
</evidence>
<dbReference type="InterPro" id="IPR036279">
    <property type="entry name" value="5-3_exonuclease_C_sf"/>
</dbReference>
<keyword evidence="12 16" id="KW-0238">DNA-binding</keyword>
<dbReference type="EMBL" id="ACSJ01000007">
    <property type="protein sequence ID" value="EES91679.1"/>
    <property type="molecule type" value="Genomic_DNA"/>
</dbReference>
<keyword evidence="5 16" id="KW-0548">Nucleotidyltransferase</keyword>
<protein>
    <recommendedName>
        <fullName evidence="3 15">DNA polymerase I</fullName>
        <ecNumber evidence="2 15">2.7.7.7</ecNumber>
    </recommendedName>
</protein>
<proteinExistence type="inferred from homology"/>
<comment type="catalytic activity">
    <reaction evidence="14 16">
        <text>DNA(n) + a 2'-deoxyribonucleoside 5'-triphosphate = DNA(n+1) + diphosphate</text>
        <dbReference type="Rhea" id="RHEA:22508"/>
        <dbReference type="Rhea" id="RHEA-COMP:17339"/>
        <dbReference type="Rhea" id="RHEA-COMP:17340"/>
        <dbReference type="ChEBI" id="CHEBI:33019"/>
        <dbReference type="ChEBI" id="CHEBI:61560"/>
        <dbReference type="ChEBI" id="CHEBI:173112"/>
        <dbReference type="EC" id="2.7.7.7"/>
    </reaction>
</comment>
<dbReference type="PANTHER" id="PTHR10133:SF27">
    <property type="entry name" value="DNA POLYMERASE NU"/>
    <property type="match status" value="1"/>
</dbReference>
<dbReference type="InterPro" id="IPR002298">
    <property type="entry name" value="DNA_polymerase_A"/>
</dbReference>
<dbReference type="SMART" id="SM00279">
    <property type="entry name" value="HhH2"/>
    <property type="match status" value="1"/>
</dbReference>
<evidence type="ECO:0000259" key="19">
    <source>
        <dbReference type="SMART" id="SM00475"/>
    </source>
</evidence>
<evidence type="ECO:0000256" key="17">
    <source>
        <dbReference type="SAM" id="Coils"/>
    </source>
</evidence>
<evidence type="ECO:0000256" key="14">
    <source>
        <dbReference type="ARBA" id="ARBA00049244"/>
    </source>
</evidence>